<dbReference type="PANTHER" id="PTHR48081">
    <property type="entry name" value="AB HYDROLASE SUPERFAMILY PROTEIN C4A8.06C"/>
    <property type="match status" value="1"/>
</dbReference>
<organism evidence="5 6">
    <name type="scientific">Hungatella hathewayi DSM 13479</name>
    <dbReference type="NCBI Taxonomy" id="566550"/>
    <lineage>
        <taxon>Bacteria</taxon>
        <taxon>Bacillati</taxon>
        <taxon>Bacillota</taxon>
        <taxon>Clostridia</taxon>
        <taxon>Lachnospirales</taxon>
        <taxon>Lachnospiraceae</taxon>
        <taxon>Hungatella</taxon>
    </lineage>
</organism>
<reference evidence="5 6" key="1">
    <citation type="submission" date="2010-01" db="EMBL/GenBank/DDBJ databases">
        <authorList>
            <person name="Weinstock G."/>
            <person name="Sodergren E."/>
            <person name="Clifton S."/>
            <person name="Fulton L."/>
            <person name="Fulton B."/>
            <person name="Courtney L."/>
            <person name="Fronick C."/>
            <person name="Harrison M."/>
            <person name="Strong C."/>
            <person name="Farmer C."/>
            <person name="Delahaunty K."/>
            <person name="Markovic C."/>
            <person name="Hall O."/>
            <person name="Minx P."/>
            <person name="Tomlinson C."/>
            <person name="Mitreva M."/>
            <person name="Nelson J."/>
            <person name="Hou S."/>
            <person name="Wollam A."/>
            <person name="Pepin K.H."/>
            <person name="Johnson M."/>
            <person name="Bhonagiri V."/>
            <person name="Nash W.E."/>
            <person name="Warren W."/>
            <person name="Chinwalla A."/>
            <person name="Mardis E.R."/>
            <person name="Wilson R.K."/>
        </authorList>
    </citation>
    <scope>NUCLEOTIDE SEQUENCE [LARGE SCALE GENOMIC DNA]</scope>
    <source>
        <strain evidence="5 6">DSM 13479</strain>
    </source>
</reference>
<evidence type="ECO:0000256" key="2">
    <source>
        <dbReference type="ARBA" id="ARBA00022801"/>
    </source>
</evidence>
<comment type="similarity">
    <text evidence="1">Belongs to the 'GDXG' lipolytic enzyme family.</text>
</comment>
<dbReference type="EMBL" id="ACIO01000616">
    <property type="protein sequence ID" value="EFC96107.1"/>
    <property type="molecule type" value="Genomic_DNA"/>
</dbReference>
<name>D3APY8_9FIRM</name>
<dbReference type="InterPro" id="IPR029058">
    <property type="entry name" value="AB_hydrolase_fold"/>
</dbReference>
<dbReference type="ESTHER" id="9clot-r5ttd6">
    <property type="family name" value="Hormone-sensitive_lipase_like"/>
</dbReference>
<dbReference type="PANTHER" id="PTHR48081:SF8">
    <property type="entry name" value="ALPHA_BETA HYDROLASE FOLD-3 DOMAIN-CONTAINING PROTEIN-RELATED"/>
    <property type="match status" value="1"/>
</dbReference>
<feature type="domain" description="Alpha/beta hydrolase fold-3" evidence="4">
    <location>
        <begin position="19"/>
        <end position="193"/>
    </location>
</feature>
<dbReference type="InterPro" id="IPR033140">
    <property type="entry name" value="Lipase_GDXG_put_SER_AS"/>
</dbReference>
<evidence type="ECO:0000256" key="3">
    <source>
        <dbReference type="PROSITE-ProRule" id="PRU10038"/>
    </source>
</evidence>
<dbReference type="InterPro" id="IPR013094">
    <property type="entry name" value="AB_hydrolase_3"/>
</dbReference>
<dbReference type="PROSITE" id="PS01174">
    <property type="entry name" value="LIPASE_GDXG_SER"/>
    <property type="match status" value="1"/>
</dbReference>
<comment type="caution">
    <text evidence="5">The sequence shown here is derived from an EMBL/GenBank/DDBJ whole genome shotgun (WGS) entry which is preliminary data.</text>
</comment>
<dbReference type="GO" id="GO:0016787">
    <property type="term" value="F:hydrolase activity"/>
    <property type="evidence" value="ECO:0007669"/>
    <property type="project" value="UniProtKB-KW"/>
</dbReference>
<dbReference type="SUPFAM" id="SSF53474">
    <property type="entry name" value="alpha/beta-Hydrolases"/>
    <property type="match status" value="1"/>
</dbReference>
<proteinExistence type="inferred from homology"/>
<dbReference type="InterPro" id="IPR050300">
    <property type="entry name" value="GDXG_lipolytic_enzyme"/>
</dbReference>
<gene>
    <name evidence="5" type="ORF">CLOSTHATH_05694</name>
</gene>
<protein>
    <submittedName>
        <fullName evidence="5">Hydrolase, alpha/beta domain protein</fullName>
    </submittedName>
</protein>
<dbReference type="Gene3D" id="3.40.50.1820">
    <property type="entry name" value="alpha/beta hydrolase"/>
    <property type="match status" value="1"/>
</dbReference>
<evidence type="ECO:0000256" key="1">
    <source>
        <dbReference type="ARBA" id="ARBA00010515"/>
    </source>
</evidence>
<keyword evidence="2 5" id="KW-0378">Hydrolase</keyword>
<dbReference type="HOGENOM" id="CLU_1080837_0_0_9"/>
<feature type="active site" evidence="3">
    <location>
        <position position="65"/>
    </location>
</feature>
<dbReference type="Pfam" id="PF07859">
    <property type="entry name" value="Abhydrolase_3"/>
    <property type="match status" value="1"/>
</dbReference>
<evidence type="ECO:0000259" key="4">
    <source>
        <dbReference type="Pfam" id="PF07859"/>
    </source>
</evidence>
<dbReference type="Proteomes" id="UP000004968">
    <property type="component" value="Unassembled WGS sequence"/>
</dbReference>
<evidence type="ECO:0000313" key="5">
    <source>
        <dbReference type="EMBL" id="EFC96107.1"/>
    </source>
</evidence>
<sequence>MEPKRFEFAVRYSKLSFGGDVLTIDYRVAPEYPYPAALEDAVYAYKWLIQEKEYEPDHIIIAGDSAGGGLALALVMYLRDHRLAMPGGIITMSPWTDLTNSGASYTDNYETDPLFGNSTDNMLFHSSYIGEADPKEPYLSPLFGDYHGFPPVLMQVGSYEVLLSDTLEVAEKLKRAGVRRRLSVYEGMFHVFQMGMDLIPESREAWEEVEEFLRITCGISRKPDGKVVKRVKTRRKKTAAQVAGRVLESMKKNLPVR</sequence>
<dbReference type="AlphaFoldDB" id="D3APY8"/>
<evidence type="ECO:0000313" key="6">
    <source>
        <dbReference type="Proteomes" id="UP000004968"/>
    </source>
</evidence>
<accession>D3APY8</accession>